<evidence type="ECO:0000256" key="2">
    <source>
        <dbReference type="ARBA" id="ARBA00011955"/>
    </source>
</evidence>
<evidence type="ECO:0000256" key="5">
    <source>
        <dbReference type="ARBA" id="ARBA00022519"/>
    </source>
</evidence>
<evidence type="ECO:0000256" key="1">
    <source>
        <dbReference type="ARBA" id="ARBA00008282"/>
    </source>
</evidence>
<dbReference type="Proteomes" id="UP000238730">
    <property type="component" value="Unassembled WGS sequence"/>
</dbReference>
<dbReference type="GO" id="GO:0005886">
    <property type="term" value="C:plasma membrane"/>
    <property type="evidence" value="ECO:0007669"/>
    <property type="project" value="UniProtKB-SubCell"/>
</dbReference>
<evidence type="ECO:0000256" key="11">
    <source>
        <dbReference type="ARBA" id="ARBA00022842"/>
    </source>
</evidence>
<evidence type="ECO:0000256" key="9">
    <source>
        <dbReference type="ARBA" id="ARBA00022729"/>
    </source>
</evidence>
<dbReference type="PIRSF" id="PIRSF006268">
    <property type="entry name" value="ApbE"/>
    <property type="match status" value="1"/>
</dbReference>
<keyword evidence="12" id="KW-0472">Membrane</keyword>
<comment type="similarity">
    <text evidence="1 18 20">Belongs to the ApbE family.</text>
</comment>
<name>A0A2S7W0L2_PHOAN</name>
<feature type="binding site" evidence="19">
    <location>
        <position position="299"/>
    </location>
    <ligand>
        <name>Mg(2+)</name>
        <dbReference type="ChEBI" id="CHEBI:18420"/>
    </ligand>
</feature>
<dbReference type="PANTHER" id="PTHR30040">
    <property type="entry name" value="THIAMINE BIOSYNTHESIS LIPOPROTEIN APBE"/>
    <property type="match status" value="1"/>
</dbReference>
<reference evidence="21 22" key="1">
    <citation type="submission" date="2016-12" db="EMBL/GenBank/DDBJ databases">
        <title>Diversity of luminous bacteria.</title>
        <authorList>
            <person name="Yoshizawa S."/>
            <person name="Kogure K."/>
        </authorList>
    </citation>
    <scope>NUCLEOTIDE SEQUENCE [LARGE SCALE GENOMIC DNA]</scope>
    <source>
        <strain evidence="21 22">LC1-200</strain>
    </source>
</reference>
<dbReference type="EMBL" id="MSCJ01000001">
    <property type="protein sequence ID" value="PQJ67598.1"/>
    <property type="molecule type" value="Genomic_DNA"/>
</dbReference>
<keyword evidence="13" id="KW-0564">Palmitate</keyword>
<evidence type="ECO:0000256" key="13">
    <source>
        <dbReference type="ARBA" id="ARBA00023139"/>
    </source>
</evidence>
<evidence type="ECO:0000256" key="12">
    <source>
        <dbReference type="ARBA" id="ARBA00023136"/>
    </source>
</evidence>
<dbReference type="OrthoDB" id="9778595at2"/>
<evidence type="ECO:0000256" key="20">
    <source>
        <dbReference type="RuleBase" id="RU363002"/>
    </source>
</evidence>
<dbReference type="FunFam" id="3.10.520.10:FF:000001">
    <property type="entry name" value="FAD:protein FMN transferase"/>
    <property type="match status" value="1"/>
</dbReference>
<evidence type="ECO:0000256" key="15">
    <source>
        <dbReference type="ARBA" id="ARBA00031306"/>
    </source>
</evidence>
<keyword evidence="8 18" id="KW-0479">Metal-binding</keyword>
<comment type="caution">
    <text evidence="21">The sequence shown here is derived from an EMBL/GenBank/DDBJ whole genome shotgun (WGS) entry which is preliminary data.</text>
</comment>
<keyword evidence="7 18" id="KW-0808">Transferase</keyword>
<dbReference type="Gene3D" id="3.10.520.10">
    <property type="entry name" value="ApbE-like domains"/>
    <property type="match status" value="1"/>
</dbReference>
<dbReference type="PROSITE" id="PS51257">
    <property type="entry name" value="PROKAR_LIPOPROTEIN"/>
    <property type="match status" value="1"/>
</dbReference>
<keyword evidence="10 18" id="KW-0274">FAD</keyword>
<keyword evidence="9" id="KW-0732">Signal</keyword>
<organism evidence="21 22">
    <name type="scientific">Photobacterium angustum</name>
    <dbReference type="NCBI Taxonomy" id="661"/>
    <lineage>
        <taxon>Bacteria</taxon>
        <taxon>Pseudomonadati</taxon>
        <taxon>Pseudomonadota</taxon>
        <taxon>Gammaproteobacteria</taxon>
        <taxon>Vibrionales</taxon>
        <taxon>Vibrionaceae</taxon>
        <taxon>Photobacterium</taxon>
    </lineage>
</organism>
<evidence type="ECO:0000256" key="7">
    <source>
        <dbReference type="ARBA" id="ARBA00022679"/>
    </source>
</evidence>
<dbReference type="InterPro" id="IPR024932">
    <property type="entry name" value="ApbE"/>
</dbReference>
<evidence type="ECO:0000256" key="3">
    <source>
        <dbReference type="ARBA" id="ARBA00016337"/>
    </source>
</evidence>
<dbReference type="SUPFAM" id="SSF143631">
    <property type="entry name" value="ApbE-like"/>
    <property type="match status" value="1"/>
</dbReference>
<keyword evidence="11 18" id="KW-0460">Magnesium</keyword>
<evidence type="ECO:0000256" key="8">
    <source>
        <dbReference type="ARBA" id="ARBA00022723"/>
    </source>
</evidence>
<evidence type="ECO:0000256" key="17">
    <source>
        <dbReference type="ARBA" id="ARBA00060485"/>
    </source>
</evidence>
<evidence type="ECO:0000256" key="10">
    <source>
        <dbReference type="ARBA" id="ARBA00022827"/>
    </source>
</evidence>
<dbReference type="GO" id="GO:0016740">
    <property type="term" value="F:transferase activity"/>
    <property type="evidence" value="ECO:0007669"/>
    <property type="project" value="UniProtKB-UniRule"/>
</dbReference>
<dbReference type="AlphaFoldDB" id="A0A2S7W0L2"/>
<dbReference type="GO" id="GO:0046872">
    <property type="term" value="F:metal ion binding"/>
    <property type="evidence" value="ECO:0007669"/>
    <property type="project" value="UniProtKB-UniRule"/>
</dbReference>
<sequence length="345" mass="38237">MEYEVKRFLLCSTLVLSTLMLLTGCGDSRQQIDINGQTMGTYYSVKLIKQEGLPSPEVIQKEIDKRLELVNDQMSTYRPDSELSQFNQQQSSQPFEVSAATAKVISEALRISKLSNGAYDVTVGPLVNLWSFGPEARPESTPTDKEIATRKAEIGYQHLAVLSGNKLVKDLPNLYVDLSSIAKGYGVDVVADYLKDDLHVKDFMVDVGGEVRLQGKNRSDVPWRIAIEKPVASERAVQDIIQAGDMAIATSGDYRNYFEEDGVRYSHLINPQTGKPIANHVVSVTVIAPSCMTADAYATTFSVMGEEESIALANKEKLPVMLIVKTKDGFVEYKSDTFEQYVVKK</sequence>
<accession>A0A2S7W0L2</accession>
<keyword evidence="4" id="KW-1003">Cell membrane</keyword>
<comment type="function">
    <text evidence="20">Flavin transferase that catalyzes the transfer of the FMN moiety of FAD and its covalent binding to the hydroxyl group of a threonine residue in a target flavoprotein.</text>
</comment>
<gene>
    <name evidence="21" type="ORF">BTO08_09300</name>
</gene>
<keyword evidence="5 20" id="KW-0997">Cell inner membrane</keyword>
<feature type="binding site" evidence="19">
    <location>
        <position position="180"/>
    </location>
    <ligand>
        <name>Mg(2+)</name>
        <dbReference type="ChEBI" id="CHEBI:18420"/>
    </ligand>
</feature>
<proteinExistence type="inferred from homology"/>
<evidence type="ECO:0000256" key="16">
    <source>
        <dbReference type="ARBA" id="ARBA00048540"/>
    </source>
</evidence>
<protein>
    <recommendedName>
        <fullName evidence="3 18">FAD:protein FMN transferase</fullName>
        <ecNumber evidence="2 18">2.7.1.180</ecNumber>
    </recommendedName>
    <alternativeName>
        <fullName evidence="15 18">Flavin transferase</fullName>
    </alternativeName>
</protein>
<dbReference type="EC" id="2.7.1.180" evidence="2 18"/>
<comment type="catalytic activity">
    <reaction evidence="16 18 20">
        <text>L-threonyl-[protein] + FAD = FMN-L-threonyl-[protein] + AMP + H(+)</text>
        <dbReference type="Rhea" id="RHEA:36847"/>
        <dbReference type="Rhea" id="RHEA-COMP:11060"/>
        <dbReference type="Rhea" id="RHEA-COMP:11061"/>
        <dbReference type="ChEBI" id="CHEBI:15378"/>
        <dbReference type="ChEBI" id="CHEBI:30013"/>
        <dbReference type="ChEBI" id="CHEBI:57692"/>
        <dbReference type="ChEBI" id="CHEBI:74257"/>
        <dbReference type="ChEBI" id="CHEBI:456215"/>
        <dbReference type="EC" id="2.7.1.180"/>
    </reaction>
</comment>
<dbReference type="Pfam" id="PF02424">
    <property type="entry name" value="ApbE"/>
    <property type="match status" value="1"/>
</dbReference>
<dbReference type="PANTHER" id="PTHR30040:SF2">
    <property type="entry name" value="FAD:PROTEIN FMN TRANSFERASE"/>
    <property type="match status" value="1"/>
</dbReference>
<comment type="subcellular location">
    <subcellularLocation>
        <location evidence="17 20">Cell inner membrane</location>
        <topology evidence="17 20">Lipid-anchor</topology>
        <orientation evidence="17 20">Periplasmic side</orientation>
    </subcellularLocation>
</comment>
<evidence type="ECO:0000256" key="18">
    <source>
        <dbReference type="PIRNR" id="PIRNR006268"/>
    </source>
</evidence>
<evidence type="ECO:0000256" key="19">
    <source>
        <dbReference type="PIRSR" id="PIRSR006268-2"/>
    </source>
</evidence>
<comment type="cofactor">
    <cofactor evidence="19">
        <name>Mg(2+)</name>
        <dbReference type="ChEBI" id="CHEBI:18420"/>
    </cofactor>
    <cofactor evidence="19">
        <name>Mn(2+)</name>
        <dbReference type="ChEBI" id="CHEBI:29035"/>
    </cofactor>
    <text evidence="19">Magnesium. Can also use manganese.</text>
</comment>
<feature type="binding site" evidence="19">
    <location>
        <position position="295"/>
    </location>
    <ligand>
        <name>Mg(2+)</name>
        <dbReference type="ChEBI" id="CHEBI:18420"/>
    </ligand>
</feature>
<evidence type="ECO:0000313" key="21">
    <source>
        <dbReference type="EMBL" id="PQJ67598.1"/>
    </source>
</evidence>
<keyword evidence="6 18" id="KW-0285">Flavoprotein</keyword>
<evidence type="ECO:0000256" key="6">
    <source>
        <dbReference type="ARBA" id="ARBA00022630"/>
    </source>
</evidence>
<evidence type="ECO:0000256" key="14">
    <source>
        <dbReference type="ARBA" id="ARBA00023288"/>
    </source>
</evidence>
<keyword evidence="14 20" id="KW-0449">Lipoprotein</keyword>
<evidence type="ECO:0000256" key="4">
    <source>
        <dbReference type="ARBA" id="ARBA00022475"/>
    </source>
</evidence>
<dbReference type="InterPro" id="IPR003374">
    <property type="entry name" value="ApbE-like_sf"/>
</dbReference>
<evidence type="ECO:0000313" key="22">
    <source>
        <dbReference type="Proteomes" id="UP000238730"/>
    </source>
</evidence>